<feature type="transmembrane region" description="Helical" evidence="8">
    <location>
        <begin position="382"/>
        <end position="403"/>
    </location>
</feature>
<evidence type="ECO:0000256" key="1">
    <source>
        <dbReference type="ARBA" id="ARBA00004651"/>
    </source>
</evidence>
<dbReference type="Pfam" id="PF18583">
    <property type="entry name" value="Arnt_C"/>
    <property type="match status" value="1"/>
</dbReference>
<dbReference type="InterPro" id="IPR050297">
    <property type="entry name" value="LipidA_mod_glycosyltrf_83"/>
</dbReference>
<proteinExistence type="predicted"/>
<comment type="subcellular location">
    <subcellularLocation>
        <location evidence="1">Cell membrane</location>
        <topology evidence="1">Multi-pass membrane protein</topology>
    </subcellularLocation>
</comment>
<dbReference type="PANTHER" id="PTHR33908">
    <property type="entry name" value="MANNOSYLTRANSFERASE YKCB-RELATED"/>
    <property type="match status" value="1"/>
</dbReference>
<evidence type="ECO:0000256" key="4">
    <source>
        <dbReference type="ARBA" id="ARBA00022679"/>
    </source>
</evidence>
<comment type="caution">
    <text evidence="11">The sequence shown here is derived from an EMBL/GenBank/DDBJ whole genome shotgun (WGS) entry which is preliminary data.</text>
</comment>
<feature type="domain" description="Glycosyltransferase RgtA/B/C/D-like" evidence="9">
    <location>
        <begin position="65"/>
        <end position="222"/>
    </location>
</feature>
<evidence type="ECO:0000313" key="11">
    <source>
        <dbReference type="EMBL" id="NLW35464.1"/>
    </source>
</evidence>
<dbReference type="GO" id="GO:0010041">
    <property type="term" value="P:response to iron(III) ion"/>
    <property type="evidence" value="ECO:0007669"/>
    <property type="project" value="TreeGrafter"/>
</dbReference>
<name>A0A971S1F7_9BACT</name>
<dbReference type="InterPro" id="IPR038731">
    <property type="entry name" value="RgtA/B/C-like"/>
</dbReference>
<keyword evidence="7 8" id="KW-0472">Membrane</keyword>
<organism evidence="11 12">
    <name type="scientific">Syntrophorhabdus aromaticivorans</name>
    <dbReference type="NCBI Taxonomy" id="328301"/>
    <lineage>
        <taxon>Bacteria</taxon>
        <taxon>Pseudomonadati</taxon>
        <taxon>Thermodesulfobacteriota</taxon>
        <taxon>Syntrophorhabdia</taxon>
        <taxon>Syntrophorhabdales</taxon>
        <taxon>Syntrophorhabdaceae</taxon>
        <taxon>Syntrophorhabdus</taxon>
    </lineage>
</organism>
<feature type="domain" description="Aminoarabinose transferase C-terminal" evidence="10">
    <location>
        <begin position="453"/>
        <end position="523"/>
    </location>
</feature>
<feature type="transmembrane region" description="Helical" evidence="8">
    <location>
        <begin position="312"/>
        <end position="330"/>
    </location>
</feature>
<feature type="transmembrane region" description="Helical" evidence="8">
    <location>
        <begin position="288"/>
        <end position="306"/>
    </location>
</feature>
<gene>
    <name evidence="11" type="ORF">GXY80_08290</name>
</gene>
<feature type="transmembrane region" description="Helical" evidence="8">
    <location>
        <begin position="410"/>
        <end position="432"/>
    </location>
</feature>
<keyword evidence="5 8" id="KW-0812">Transmembrane</keyword>
<evidence type="ECO:0000259" key="10">
    <source>
        <dbReference type="Pfam" id="PF18583"/>
    </source>
</evidence>
<dbReference type="GO" id="GO:0016763">
    <property type="term" value="F:pentosyltransferase activity"/>
    <property type="evidence" value="ECO:0007669"/>
    <property type="project" value="TreeGrafter"/>
</dbReference>
<dbReference type="AlphaFoldDB" id="A0A971S1F7"/>
<reference evidence="11" key="2">
    <citation type="submission" date="2020-01" db="EMBL/GenBank/DDBJ databases">
        <authorList>
            <person name="Campanaro S."/>
        </authorList>
    </citation>
    <scope>NUCLEOTIDE SEQUENCE</scope>
    <source>
        <strain evidence="11">AS06rmzACSIP_7</strain>
    </source>
</reference>
<accession>A0A971S1F7</accession>
<protein>
    <submittedName>
        <fullName evidence="11">Glycosyltransferase family 39 protein</fullName>
    </submittedName>
</protein>
<feature type="transmembrane region" description="Helical" evidence="8">
    <location>
        <begin position="342"/>
        <end position="362"/>
    </location>
</feature>
<dbReference type="PANTHER" id="PTHR33908:SF3">
    <property type="entry name" value="UNDECAPRENYL PHOSPHATE-ALPHA-4-AMINO-4-DEOXY-L-ARABINOSE ARABINOSYL TRANSFERASE"/>
    <property type="match status" value="1"/>
</dbReference>
<keyword evidence="2" id="KW-1003">Cell membrane</keyword>
<evidence type="ECO:0000256" key="2">
    <source>
        <dbReference type="ARBA" id="ARBA00022475"/>
    </source>
</evidence>
<feature type="transmembrane region" description="Helical" evidence="8">
    <location>
        <begin position="207"/>
        <end position="228"/>
    </location>
</feature>
<feature type="transmembrane region" description="Helical" evidence="8">
    <location>
        <begin position="257"/>
        <end position="276"/>
    </location>
</feature>
<evidence type="ECO:0000256" key="6">
    <source>
        <dbReference type="ARBA" id="ARBA00022989"/>
    </source>
</evidence>
<sequence>MEHRQTRALHLTAIILIGYIFFFHGMGNYSLKEPDEGRYAEIPREMIESGNYMVPYLNHVRYFEKPPLFYWTTAMSYKMFGVNEWSFRFPNALSAFLCVMLLYGMTGRWFGERVAYLSSLILISSFGFFAMGRIVTLDMFFTLWCFTALLFFYGYYREKKPLFIYLAYGALGLSTLTKGPVALILAGATVIIFLLTERRLSFLKEMRWVPGLAIYAIITVPWFLSISLKEKEFFNFFFVDQHFLRFFTTKHKRTGSLFYFIPVLLGGMFPWSLLIPRAIANCWKRQEIRLFLIWSIVVFVFFTVSRSKLPPYILPVFPAMSLLLGCLFAEKWGQSTRTASEVIVYMLVFGVFALSALLPLGDSFQLYLNRLSSDATEIYRDLRGFSITLSLISALVLCLFLLPRFRRLSYMFYTLGGFSLALMLLVILNFTVIDKLNTTKRLAAIVRERNVRAEYFVNYGSLEQTFPFYTQQRIILASYTGELEMGSQYPDAQGFFITREEFFRLWGSDADILCLTKVKRVSHVVSIASGKARVLGCQSGRCLISNH</sequence>
<reference evidence="11" key="1">
    <citation type="journal article" date="2020" name="Biotechnol. Biofuels">
        <title>New insights from the biogas microbiome by comprehensive genome-resolved metagenomics of nearly 1600 species originating from multiple anaerobic digesters.</title>
        <authorList>
            <person name="Campanaro S."/>
            <person name="Treu L."/>
            <person name="Rodriguez-R L.M."/>
            <person name="Kovalovszki A."/>
            <person name="Ziels R.M."/>
            <person name="Maus I."/>
            <person name="Zhu X."/>
            <person name="Kougias P.G."/>
            <person name="Basile A."/>
            <person name="Luo G."/>
            <person name="Schluter A."/>
            <person name="Konstantinidis K.T."/>
            <person name="Angelidaki I."/>
        </authorList>
    </citation>
    <scope>NUCLEOTIDE SEQUENCE</scope>
    <source>
        <strain evidence="11">AS06rmzACSIP_7</strain>
    </source>
</reference>
<feature type="transmembrane region" description="Helical" evidence="8">
    <location>
        <begin position="6"/>
        <end position="23"/>
    </location>
</feature>
<evidence type="ECO:0000256" key="7">
    <source>
        <dbReference type="ARBA" id="ARBA00023136"/>
    </source>
</evidence>
<dbReference type="Proteomes" id="UP000777265">
    <property type="component" value="Unassembled WGS sequence"/>
</dbReference>
<evidence type="ECO:0000256" key="5">
    <source>
        <dbReference type="ARBA" id="ARBA00022692"/>
    </source>
</evidence>
<keyword evidence="3" id="KW-0328">Glycosyltransferase</keyword>
<keyword evidence="4" id="KW-0808">Transferase</keyword>
<feature type="transmembrane region" description="Helical" evidence="8">
    <location>
        <begin position="162"/>
        <end position="195"/>
    </location>
</feature>
<dbReference type="GO" id="GO:0005886">
    <property type="term" value="C:plasma membrane"/>
    <property type="evidence" value="ECO:0007669"/>
    <property type="project" value="UniProtKB-SubCell"/>
</dbReference>
<dbReference type="GO" id="GO:0009103">
    <property type="term" value="P:lipopolysaccharide biosynthetic process"/>
    <property type="evidence" value="ECO:0007669"/>
    <property type="project" value="UniProtKB-ARBA"/>
</dbReference>
<evidence type="ECO:0000256" key="3">
    <source>
        <dbReference type="ARBA" id="ARBA00022676"/>
    </source>
</evidence>
<dbReference type="Pfam" id="PF13231">
    <property type="entry name" value="PMT_2"/>
    <property type="match status" value="1"/>
</dbReference>
<evidence type="ECO:0000259" key="9">
    <source>
        <dbReference type="Pfam" id="PF13231"/>
    </source>
</evidence>
<dbReference type="InterPro" id="IPR040845">
    <property type="entry name" value="Arnt_C"/>
</dbReference>
<keyword evidence="6 8" id="KW-1133">Transmembrane helix</keyword>
<dbReference type="EMBL" id="JAAYEE010000134">
    <property type="protein sequence ID" value="NLW35464.1"/>
    <property type="molecule type" value="Genomic_DNA"/>
</dbReference>
<evidence type="ECO:0000256" key="8">
    <source>
        <dbReference type="SAM" id="Phobius"/>
    </source>
</evidence>
<evidence type="ECO:0000313" key="12">
    <source>
        <dbReference type="Proteomes" id="UP000777265"/>
    </source>
</evidence>
<feature type="transmembrane region" description="Helical" evidence="8">
    <location>
        <begin position="115"/>
        <end position="132"/>
    </location>
</feature>
<feature type="transmembrane region" description="Helical" evidence="8">
    <location>
        <begin position="85"/>
        <end position="103"/>
    </location>
</feature>